<accession>A0ABW2YMT1</accession>
<keyword evidence="2" id="KW-0732">Signal</keyword>
<feature type="chain" id="PRO_5045339284" description="Lipoprotein" evidence="2">
    <location>
        <begin position="27"/>
        <end position="243"/>
    </location>
</feature>
<gene>
    <name evidence="3" type="ORF">ACFQZQ_08895</name>
</gene>
<proteinExistence type="predicted"/>
<evidence type="ECO:0000256" key="1">
    <source>
        <dbReference type="SAM" id="MobiDB-lite"/>
    </source>
</evidence>
<evidence type="ECO:0000313" key="4">
    <source>
        <dbReference type="Proteomes" id="UP001597090"/>
    </source>
</evidence>
<organism evidence="3 4">
    <name type="scientific">Lysobacter koreensis</name>
    <dbReference type="NCBI Taxonomy" id="266122"/>
    <lineage>
        <taxon>Bacteria</taxon>
        <taxon>Pseudomonadati</taxon>
        <taxon>Pseudomonadota</taxon>
        <taxon>Gammaproteobacteria</taxon>
        <taxon>Lysobacterales</taxon>
        <taxon>Lysobacteraceae</taxon>
        <taxon>Lysobacter</taxon>
    </lineage>
</organism>
<evidence type="ECO:0008006" key="5">
    <source>
        <dbReference type="Google" id="ProtNLM"/>
    </source>
</evidence>
<feature type="region of interest" description="Disordered" evidence="1">
    <location>
        <begin position="32"/>
        <end position="89"/>
    </location>
</feature>
<dbReference type="RefSeq" id="WP_386812394.1">
    <property type="nucleotide sequence ID" value="NZ_JBHTIH010000003.1"/>
</dbReference>
<dbReference type="Proteomes" id="UP001597090">
    <property type="component" value="Unassembled WGS sequence"/>
</dbReference>
<feature type="signal peptide" evidence="2">
    <location>
        <begin position="1"/>
        <end position="26"/>
    </location>
</feature>
<name>A0ABW2YMT1_9GAMM</name>
<evidence type="ECO:0000313" key="3">
    <source>
        <dbReference type="EMBL" id="MFD0739396.1"/>
    </source>
</evidence>
<reference evidence="4" key="1">
    <citation type="journal article" date="2019" name="Int. J. Syst. Evol. Microbiol.">
        <title>The Global Catalogue of Microorganisms (GCM) 10K type strain sequencing project: providing services to taxonomists for standard genome sequencing and annotation.</title>
        <authorList>
            <consortium name="The Broad Institute Genomics Platform"/>
            <consortium name="The Broad Institute Genome Sequencing Center for Infectious Disease"/>
            <person name="Wu L."/>
            <person name="Ma J."/>
        </authorList>
    </citation>
    <scope>NUCLEOTIDE SEQUENCE [LARGE SCALE GENOMIC DNA]</scope>
    <source>
        <strain evidence="4">CCUG 55491</strain>
    </source>
</reference>
<evidence type="ECO:0000256" key="2">
    <source>
        <dbReference type="SAM" id="SignalP"/>
    </source>
</evidence>
<protein>
    <recommendedName>
        <fullName evidence="5">Lipoprotein</fullName>
    </recommendedName>
</protein>
<keyword evidence="4" id="KW-1185">Reference proteome</keyword>
<dbReference type="PROSITE" id="PS51257">
    <property type="entry name" value="PROKAR_LIPOPROTEIN"/>
    <property type="match status" value="1"/>
</dbReference>
<dbReference type="EMBL" id="JBHTIH010000003">
    <property type="protein sequence ID" value="MFD0739396.1"/>
    <property type="molecule type" value="Genomic_DNA"/>
</dbReference>
<comment type="caution">
    <text evidence="3">The sequence shown here is derived from an EMBL/GenBank/DDBJ whole genome shotgun (WGS) entry which is preliminary data.</text>
</comment>
<sequence>MHLQRPVSTLLTAITLSLLLAACGGAGDKAGRNTVDGEADETLPAPEGRSGSITGMPDAPGPGQVGPPVPGETLPADVPLDENGNPLPLPPENGVVDAPVDNANAPINPETGDSAIAPDEPTVADAIAVVRDYYGAINARAYARAFALWSDGGRAAGQSPQQFADGFAQTEGVSVEIMEPGRVDAAAGARYVEVPIALTTTRSDGSERRYVGAYTLRRSVVGGATPEQRAWRIASADIREVRP</sequence>